<dbReference type="GO" id="GO:0008380">
    <property type="term" value="P:RNA splicing"/>
    <property type="evidence" value="ECO:0007669"/>
    <property type="project" value="UniProtKB-KW"/>
</dbReference>
<dbReference type="FunFam" id="3.10.28.10:FF:000005">
    <property type="entry name" value="Pentatricopeptide repeat-containing protein At2g15820, chloroplastic"/>
    <property type="match status" value="1"/>
</dbReference>
<dbReference type="EMBL" id="KM595068">
    <property type="protein sequence ID" value="AMQ25915.1"/>
    <property type="molecule type" value="Genomic_DNA"/>
</dbReference>
<dbReference type="GO" id="GO:0004519">
    <property type="term" value="F:endonuclease activity"/>
    <property type="evidence" value="ECO:0007669"/>
    <property type="project" value="InterPro"/>
</dbReference>
<keyword evidence="1" id="KW-0507">mRNA processing</keyword>
<reference evidence="4" key="1">
    <citation type="journal article" date="2015" name="Mol. Biol. Evol.">
        <title>Extensive Horizontal Transfer and Homologous Recombination Generate Highly Chimeric Mitochondrial Genomes in Yeast.</title>
        <authorList>
            <person name="Wu B."/>
            <person name="Buljic A."/>
            <person name="Hao W."/>
        </authorList>
    </citation>
    <scope>NUCLEOTIDE SEQUENCE</scope>
    <source>
        <strain evidence="4">CBS 764</strain>
    </source>
</reference>
<geneLocation type="mitochondrion" evidence="4"/>
<dbReference type="InterPro" id="IPR027434">
    <property type="entry name" value="Homing_endonucl"/>
</dbReference>
<organism evidence="4">
    <name type="scientific">Torulaspora globosa</name>
    <dbReference type="NCBI Taxonomy" id="48254"/>
    <lineage>
        <taxon>Eukaryota</taxon>
        <taxon>Fungi</taxon>
        <taxon>Dikarya</taxon>
        <taxon>Ascomycota</taxon>
        <taxon>Saccharomycotina</taxon>
        <taxon>Saccharomycetes</taxon>
        <taxon>Saccharomycetales</taxon>
        <taxon>Saccharomycetaceae</taxon>
        <taxon>Torulaspora</taxon>
    </lineage>
</organism>
<dbReference type="SUPFAM" id="SSF55608">
    <property type="entry name" value="Homing endonucleases"/>
    <property type="match status" value="1"/>
</dbReference>
<feature type="domain" description="Homing endonuclease LAGLIDADG" evidence="3">
    <location>
        <begin position="114"/>
        <end position="304"/>
    </location>
</feature>
<dbReference type="InterPro" id="IPR004860">
    <property type="entry name" value="LAGLIDADG_dom"/>
</dbReference>
<dbReference type="GO" id="GO:0006397">
    <property type="term" value="P:mRNA processing"/>
    <property type="evidence" value="ECO:0007669"/>
    <property type="project" value="UniProtKB-KW"/>
</dbReference>
<proteinExistence type="predicted"/>
<reference evidence="4" key="2">
    <citation type="submission" date="2016-03" db="EMBL/GenBank/DDBJ databases">
        <authorList>
            <person name="Ploux O."/>
        </authorList>
    </citation>
    <scope>NUCLEOTIDE SEQUENCE</scope>
    <source>
        <strain evidence="4">CBS 764</strain>
    </source>
</reference>
<protein>
    <recommendedName>
        <fullName evidence="3">Homing endonuclease LAGLIDADG domain-containing protein</fullName>
    </recommendedName>
</protein>
<gene>
    <name evidence="4" type="primary">orf328</name>
</gene>
<evidence type="ECO:0000256" key="2">
    <source>
        <dbReference type="ARBA" id="ARBA00023187"/>
    </source>
</evidence>
<dbReference type="Pfam" id="PF03161">
    <property type="entry name" value="LAGLIDADG_2"/>
    <property type="match status" value="1"/>
</dbReference>
<evidence type="ECO:0000313" key="4">
    <source>
        <dbReference type="EMBL" id="AMQ25915.1"/>
    </source>
</evidence>
<dbReference type="Gene3D" id="3.10.28.10">
    <property type="entry name" value="Homing endonucleases"/>
    <property type="match status" value="2"/>
</dbReference>
<keyword evidence="4" id="KW-0496">Mitochondrion</keyword>
<accession>A0A142DDI1</accession>
<keyword evidence="2" id="KW-0508">mRNA splicing</keyword>
<dbReference type="AlphaFoldDB" id="A0A142DDI1"/>
<evidence type="ECO:0000256" key="1">
    <source>
        <dbReference type="ARBA" id="ARBA00022664"/>
    </source>
</evidence>
<evidence type="ECO:0000259" key="3">
    <source>
        <dbReference type="Pfam" id="PF03161"/>
    </source>
</evidence>
<name>A0A142DDI1_9SACH</name>
<sequence length="328" mass="38284">MKPFSKDMKLIRNYMKMNNYLVMLKTYFWTNENNNMIMPDIYKGSSPPPPTRGGGATFGSLLDIYPRSNRNYIKPNNINKELVVYGSNLESCVGMPMYTSIVRQMVGIPNNILYIMTGILLTDGWIDYMSKKNLDIKTIMEVNCRFRFKQSMNHSEYVMYVFMLLSHYCISYPKIKVAWVKGKPYNQLEFYTRSLPCFTVLRKMFYKGSSPPPTRGGVATFGRVKIVPNNLYDLLNYESLAHMIMCDGSFVKGGGLYLNLQSFTIKELIFIMNILKIKFNLNCTLHKSRHQYTIYIRVASVKKLFPMISKYILPCMRHKFDIMTKKYN</sequence>